<evidence type="ECO:0000313" key="2">
    <source>
        <dbReference type="Proteomes" id="UP000036987"/>
    </source>
</evidence>
<dbReference type="AlphaFoldDB" id="A0A0K9NKY9"/>
<accession>A0A0K9NKY9</accession>
<gene>
    <name evidence="1" type="ORF">ZOSMA_87G00250</name>
</gene>
<organism evidence="1 2">
    <name type="scientific">Zostera marina</name>
    <name type="common">Eelgrass</name>
    <dbReference type="NCBI Taxonomy" id="29655"/>
    <lineage>
        <taxon>Eukaryota</taxon>
        <taxon>Viridiplantae</taxon>
        <taxon>Streptophyta</taxon>
        <taxon>Embryophyta</taxon>
        <taxon>Tracheophyta</taxon>
        <taxon>Spermatophyta</taxon>
        <taxon>Magnoliopsida</taxon>
        <taxon>Liliopsida</taxon>
        <taxon>Zosteraceae</taxon>
        <taxon>Zostera</taxon>
    </lineage>
</organism>
<name>A0A0K9NKY9_ZOSMR</name>
<reference evidence="2" key="1">
    <citation type="journal article" date="2016" name="Nature">
        <title>The genome of the seagrass Zostera marina reveals angiosperm adaptation to the sea.</title>
        <authorList>
            <person name="Olsen J.L."/>
            <person name="Rouze P."/>
            <person name="Verhelst B."/>
            <person name="Lin Y.-C."/>
            <person name="Bayer T."/>
            <person name="Collen J."/>
            <person name="Dattolo E."/>
            <person name="De Paoli E."/>
            <person name="Dittami S."/>
            <person name="Maumus F."/>
            <person name="Michel G."/>
            <person name="Kersting A."/>
            <person name="Lauritano C."/>
            <person name="Lohaus R."/>
            <person name="Toepel M."/>
            <person name="Tonon T."/>
            <person name="Vanneste K."/>
            <person name="Amirebrahimi M."/>
            <person name="Brakel J."/>
            <person name="Bostroem C."/>
            <person name="Chovatia M."/>
            <person name="Grimwood J."/>
            <person name="Jenkins J.W."/>
            <person name="Jueterbock A."/>
            <person name="Mraz A."/>
            <person name="Stam W.T."/>
            <person name="Tice H."/>
            <person name="Bornberg-Bauer E."/>
            <person name="Green P.J."/>
            <person name="Pearson G.A."/>
            <person name="Procaccini G."/>
            <person name="Duarte C.M."/>
            <person name="Schmutz J."/>
            <person name="Reusch T.B.H."/>
            <person name="Van de Peer Y."/>
        </authorList>
    </citation>
    <scope>NUCLEOTIDE SEQUENCE [LARGE SCALE GENOMIC DNA]</scope>
    <source>
        <strain evidence="2">cv. Finnish</strain>
    </source>
</reference>
<evidence type="ECO:0000313" key="1">
    <source>
        <dbReference type="EMBL" id="KMZ57283.1"/>
    </source>
</evidence>
<dbReference type="Proteomes" id="UP000036987">
    <property type="component" value="Unassembled WGS sequence"/>
</dbReference>
<dbReference type="EMBL" id="LFYR01002091">
    <property type="protein sequence ID" value="KMZ57283.1"/>
    <property type="molecule type" value="Genomic_DNA"/>
</dbReference>
<sequence length="87" mass="9750">MHPLVIFPSSCNLKGAPILRGCRPAELPRISGEVFRDRSFFQSAEYREDRRPSFSSTFPLQKLSPFLLCSVQIIACQTDSASVSNPF</sequence>
<keyword evidence="2" id="KW-1185">Reference proteome</keyword>
<proteinExistence type="predicted"/>
<comment type="caution">
    <text evidence="1">The sequence shown here is derived from an EMBL/GenBank/DDBJ whole genome shotgun (WGS) entry which is preliminary data.</text>
</comment>
<protein>
    <submittedName>
        <fullName evidence="1">Uncharacterized protein</fullName>
    </submittedName>
</protein>